<evidence type="ECO:0000313" key="10">
    <source>
        <dbReference type="EMBL" id="TXB62242.1"/>
    </source>
</evidence>
<evidence type="ECO:0000256" key="2">
    <source>
        <dbReference type="ARBA" id="ARBA00023012"/>
    </source>
</evidence>
<dbReference type="GO" id="GO:0006355">
    <property type="term" value="P:regulation of DNA-templated transcription"/>
    <property type="evidence" value="ECO:0007669"/>
    <property type="project" value="InterPro"/>
</dbReference>
<feature type="DNA-binding region" description="OmpR/PhoB-type" evidence="7">
    <location>
        <begin position="128"/>
        <end position="226"/>
    </location>
</feature>
<protein>
    <submittedName>
        <fullName evidence="10">Response regulator transcription factor</fullName>
    </submittedName>
</protein>
<dbReference type="SMART" id="SM00448">
    <property type="entry name" value="REC"/>
    <property type="match status" value="1"/>
</dbReference>
<dbReference type="CDD" id="cd00383">
    <property type="entry name" value="trans_reg_C"/>
    <property type="match status" value="1"/>
</dbReference>
<dbReference type="InterPro" id="IPR036388">
    <property type="entry name" value="WH-like_DNA-bd_sf"/>
</dbReference>
<name>A0A5C6RLP3_9BACT</name>
<evidence type="ECO:0000256" key="1">
    <source>
        <dbReference type="ARBA" id="ARBA00022553"/>
    </source>
</evidence>
<dbReference type="InterPro" id="IPR011006">
    <property type="entry name" value="CheY-like_superfamily"/>
</dbReference>
<dbReference type="GO" id="GO:0000156">
    <property type="term" value="F:phosphorelay response regulator activity"/>
    <property type="evidence" value="ECO:0007669"/>
    <property type="project" value="TreeGrafter"/>
</dbReference>
<dbReference type="FunFam" id="1.10.10.10:FF:000005">
    <property type="entry name" value="Two-component system response regulator"/>
    <property type="match status" value="1"/>
</dbReference>
<feature type="domain" description="OmpR/PhoB-type" evidence="9">
    <location>
        <begin position="128"/>
        <end position="226"/>
    </location>
</feature>
<dbReference type="InterPro" id="IPR001789">
    <property type="entry name" value="Sig_transdc_resp-reg_receiver"/>
</dbReference>
<sequence>MKVLIIEDEKNISSVISKGLAQHHIHSQAAFDGEVGLDLLRVAPFDLIILDIILPKVNGWEVCRQIRQELKLSTPILMLSALGHTEHVVKGLDAGADDFLAKPFKIDELAARVRALYRRNSQYSPVSAAQIRAVNLELDLNRMQVRRGQENIPLTAREFELLKCFMQNPERVLTREELLDAAWGISFDTGTNVVDVYINYLRRKLESGGQPRVIHTKIGAGYYLGPAAQ</sequence>
<dbReference type="EMBL" id="VOOR01000033">
    <property type="protein sequence ID" value="TXB62242.1"/>
    <property type="molecule type" value="Genomic_DNA"/>
</dbReference>
<evidence type="ECO:0000256" key="5">
    <source>
        <dbReference type="ARBA" id="ARBA00023163"/>
    </source>
</evidence>
<dbReference type="InterPro" id="IPR001867">
    <property type="entry name" value="OmpR/PhoB-type_DNA-bd"/>
</dbReference>
<dbReference type="SUPFAM" id="SSF52172">
    <property type="entry name" value="CheY-like"/>
    <property type="match status" value="1"/>
</dbReference>
<dbReference type="Gene3D" id="6.10.250.690">
    <property type="match status" value="1"/>
</dbReference>
<feature type="domain" description="Response regulatory" evidence="8">
    <location>
        <begin position="2"/>
        <end position="117"/>
    </location>
</feature>
<dbReference type="GO" id="GO:0032993">
    <property type="term" value="C:protein-DNA complex"/>
    <property type="evidence" value="ECO:0007669"/>
    <property type="project" value="TreeGrafter"/>
</dbReference>
<dbReference type="PANTHER" id="PTHR48111:SF22">
    <property type="entry name" value="REGULATOR OF RPOS"/>
    <property type="match status" value="1"/>
</dbReference>
<dbReference type="Gene3D" id="1.10.10.10">
    <property type="entry name" value="Winged helix-like DNA-binding domain superfamily/Winged helix DNA-binding domain"/>
    <property type="match status" value="1"/>
</dbReference>
<keyword evidence="5" id="KW-0804">Transcription</keyword>
<dbReference type="PANTHER" id="PTHR48111">
    <property type="entry name" value="REGULATOR OF RPOS"/>
    <property type="match status" value="1"/>
</dbReference>
<keyword evidence="4 7" id="KW-0238">DNA-binding</keyword>
<keyword evidence="2" id="KW-0902">Two-component regulatory system</keyword>
<dbReference type="Proteomes" id="UP000321580">
    <property type="component" value="Unassembled WGS sequence"/>
</dbReference>
<dbReference type="OrthoDB" id="9790442at2"/>
<dbReference type="AlphaFoldDB" id="A0A5C6RLP3"/>
<reference evidence="10 11" key="1">
    <citation type="submission" date="2019-08" db="EMBL/GenBank/DDBJ databases">
        <title>Genome of Phaeodactylibacter luteus.</title>
        <authorList>
            <person name="Bowman J.P."/>
        </authorList>
    </citation>
    <scope>NUCLEOTIDE SEQUENCE [LARGE SCALE GENOMIC DNA]</scope>
    <source>
        <strain evidence="10 11">KCTC 42180</strain>
    </source>
</reference>
<dbReference type="GO" id="GO:0000976">
    <property type="term" value="F:transcription cis-regulatory region binding"/>
    <property type="evidence" value="ECO:0007669"/>
    <property type="project" value="TreeGrafter"/>
</dbReference>
<dbReference type="RefSeq" id="WP_147168370.1">
    <property type="nucleotide sequence ID" value="NZ_VOOR01000033.1"/>
</dbReference>
<evidence type="ECO:0000313" key="11">
    <source>
        <dbReference type="Proteomes" id="UP000321580"/>
    </source>
</evidence>
<feature type="modified residue" description="4-aspartylphosphate" evidence="6">
    <location>
        <position position="51"/>
    </location>
</feature>
<evidence type="ECO:0000256" key="3">
    <source>
        <dbReference type="ARBA" id="ARBA00023015"/>
    </source>
</evidence>
<dbReference type="InterPro" id="IPR039420">
    <property type="entry name" value="WalR-like"/>
</dbReference>
<comment type="caution">
    <text evidence="10">The sequence shown here is derived from an EMBL/GenBank/DDBJ whole genome shotgun (WGS) entry which is preliminary data.</text>
</comment>
<evidence type="ECO:0000256" key="4">
    <source>
        <dbReference type="ARBA" id="ARBA00023125"/>
    </source>
</evidence>
<dbReference type="Pfam" id="PF00072">
    <property type="entry name" value="Response_reg"/>
    <property type="match status" value="1"/>
</dbReference>
<dbReference type="GO" id="GO:0005829">
    <property type="term" value="C:cytosol"/>
    <property type="evidence" value="ECO:0007669"/>
    <property type="project" value="TreeGrafter"/>
</dbReference>
<gene>
    <name evidence="10" type="ORF">FRY97_14980</name>
</gene>
<dbReference type="SMART" id="SM00862">
    <property type="entry name" value="Trans_reg_C"/>
    <property type="match status" value="1"/>
</dbReference>
<keyword evidence="11" id="KW-1185">Reference proteome</keyword>
<evidence type="ECO:0000256" key="6">
    <source>
        <dbReference type="PROSITE-ProRule" id="PRU00169"/>
    </source>
</evidence>
<proteinExistence type="predicted"/>
<evidence type="ECO:0000256" key="7">
    <source>
        <dbReference type="PROSITE-ProRule" id="PRU01091"/>
    </source>
</evidence>
<dbReference type="Pfam" id="PF00486">
    <property type="entry name" value="Trans_reg_C"/>
    <property type="match status" value="1"/>
</dbReference>
<organism evidence="10 11">
    <name type="scientific">Phaeodactylibacter luteus</name>
    <dbReference type="NCBI Taxonomy" id="1564516"/>
    <lineage>
        <taxon>Bacteria</taxon>
        <taxon>Pseudomonadati</taxon>
        <taxon>Bacteroidota</taxon>
        <taxon>Saprospiria</taxon>
        <taxon>Saprospirales</taxon>
        <taxon>Haliscomenobacteraceae</taxon>
        <taxon>Phaeodactylibacter</taxon>
    </lineage>
</organism>
<evidence type="ECO:0000259" key="8">
    <source>
        <dbReference type="PROSITE" id="PS50110"/>
    </source>
</evidence>
<evidence type="ECO:0000259" key="9">
    <source>
        <dbReference type="PROSITE" id="PS51755"/>
    </source>
</evidence>
<keyword evidence="3" id="KW-0805">Transcription regulation</keyword>
<dbReference type="Gene3D" id="3.40.50.2300">
    <property type="match status" value="1"/>
</dbReference>
<keyword evidence="1 6" id="KW-0597">Phosphoprotein</keyword>
<dbReference type="PROSITE" id="PS50110">
    <property type="entry name" value="RESPONSE_REGULATORY"/>
    <property type="match status" value="1"/>
</dbReference>
<accession>A0A5C6RLP3</accession>
<dbReference type="PROSITE" id="PS51755">
    <property type="entry name" value="OMPR_PHOB"/>
    <property type="match status" value="1"/>
</dbReference>